<evidence type="ECO:0000256" key="8">
    <source>
        <dbReference type="SAM" id="Phobius"/>
    </source>
</evidence>
<evidence type="ECO:0000259" key="10">
    <source>
        <dbReference type="Pfam" id="PF04039"/>
    </source>
</evidence>
<feature type="transmembrane region" description="Helical" evidence="8">
    <location>
        <begin position="90"/>
        <end position="108"/>
    </location>
</feature>
<feature type="transmembrane region" description="Helical" evidence="8">
    <location>
        <begin position="120"/>
        <end position="136"/>
    </location>
</feature>
<feature type="transmembrane region" description="Helical" evidence="8">
    <location>
        <begin position="535"/>
        <end position="554"/>
    </location>
</feature>
<feature type="domain" description="MrpA C-terminal/MbhD" evidence="11">
    <location>
        <begin position="451"/>
        <end position="516"/>
    </location>
</feature>
<evidence type="ECO:0000259" key="11">
    <source>
        <dbReference type="Pfam" id="PF13244"/>
    </source>
</evidence>
<dbReference type="InterPro" id="IPR025383">
    <property type="entry name" value="MrpA_C/MbhD"/>
</dbReference>
<gene>
    <name evidence="13" type="ORF">CUN48_13210</name>
</gene>
<dbReference type="PANTHER" id="PTHR43373:SF1">
    <property type="entry name" value="NA(+)_H(+) ANTIPORTER SUBUNIT A"/>
    <property type="match status" value="1"/>
</dbReference>
<dbReference type="Proteomes" id="UP000230790">
    <property type="component" value="Unassembled WGS sequence"/>
</dbReference>
<dbReference type="EMBL" id="PGTN01000146">
    <property type="protein sequence ID" value="PJF46553.1"/>
    <property type="molecule type" value="Genomic_DNA"/>
</dbReference>
<comment type="caution">
    <text evidence="13">The sequence shown here is derived from an EMBL/GenBank/DDBJ whole genome shotgun (WGS) entry which is preliminary data.</text>
</comment>
<feature type="transmembrane region" description="Helical" evidence="8">
    <location>
        <begin position="63"/>
        <end position="84"/>
    </location>
</feature>
<evidence type="ECO:0000313" key="14">
    <source>
        <dbReference type="Proteomes" id="UP000230790"/>
    </source>
</evidence>
<feature type="transmembrane region" description="Helical" evidence="8">
    <location>
        <begin position="717"/>
        <end position="738"/>
    </location>
</feature>
<dbReference type="AlphaFoldDB" id="A0A2M8Q9R9"/>
<dbReference type="InterPro" id="IPR007182">
    <property type="entry name" value="MnhB"/>
</dbReference>
<evidence type="ECO:0000256" key="3">
    <source>
        <dbReference type="ARBA" id="ARBA00022475"/>
    </source>
</evidence>
<keyword evidence="2" id="KW-0813">Transport</keyword>
<evidence type="ECO:0000256" key="4">
    <source>
        <dbReference type="ARBA" id="ARBA00022692"/>
    </source>
</evidence>
<evidence type="ECO:0000256" key="5">
    <source>
        <dbReference type="ARBA" id="ARBA00022989"/>
    </source>
</evidence>
<feature type="transmembrane region" description="Helical" evidence="8">
    <location>
        <begin position="284"/>
        <end position="305"/>
    </location>
</feature>
<dbReference type="InterPro" id="IPR050616">
    <property type="entry name" value="CPA3_Na-H_Antiporter_A"/>
</dbReference>
<evidence type="ECO:0000256" key="2">
    <source>
        <dbReference type="ARBA" id="ARBA00022448"/>
    </source>
</evidence>
<dbReference type="PRINTS" id="PR01434">
    <property type="entry name" value="NADHDHGNASE5"/>
</dbReference>
<evidence type="ECO:0000259" key="12">
    <source>
        <dbReference type="Pfam" id="PF20501"/>
    </source>
</evidence>
<feature type="domain" description="MrpA C-terminal/MbhE" evidence="12">
    <location>
        <begin position="532"/>
        <end position="624"/>
    </location>
</feature>
<evidence type="ECO:0000256" key="1">
    <source>
        <dbReference type="ARBA" id="ARBA00004651"/>
    </source>
</evidence>
<keyword evidence="4 7" id="KW-0812">Transmembrane</keyword>
<sequence length="748" mass="79276">FASAISGSTDLATILRSGDALRNDAWYPVMLGLIAFGAFTKSVQAPFHFWLPKAMTAPTPASAYLHSATMVKAGIYLMARLYPALGNTPMWFWLLIVTGGATMLLGAISGLRQSDLKSMLAYSTVSQLGVLMMLIGKESPSAFKALAIGVLAHALYKGALFMIAGIVDHGTGVRDLRRLGHLWRVMPWTFVVCSIAALSMAGLPPLFGFLAKETLLAAELEDVLPRLIRIVLPGITVLTGALMLAQAASLTLDAFVTKPGTGWPASRLGSDDTRDMPNLHAHEAPAGMLLGPAILAGLSLVIGVLQPETIASLLASTATAAYGAKVKVSLELFHGVNLPLILSGIAIALGVVLFTLRSPIRGIPSVPALNMNLIYDGVLRGLDRAAEVVTRTQGGRIRIYLAVILTTLFALVIVFGELWRVFDGVALPDLSRRLFDEPLSVQTALRAFSLLLAVAASFVSIIIRRDLLAIIALGSSGLAVAVVIALEPSPDVALVQAVVDVLTLVVLVLALSRLPRAQRKRAEGLNGAGAQTRNVLLAVAGGAMVTVLCLYAFASRPRTSLVTPYYEQNAKPLTGAADIVGAIVVDFRGFDTMIEITVFSMAGIGVFSLLRYAMKKRETAGLPTEGEIEPDLAALLQRPLPPTITGIDGVRTSPFIHALAYIALPLSFVLAIVQTIYGHDQPGDGFTAGVTLSLGVGFWYVVFGYDETRSRLRFLRPGLLIGAGILTVMAGSIAPVFLGGGFFSPFDF</sequence>
<dbReference type="InterPro" id="IPR001750">
    <property type="entry name" value="ND/Mrp_TM"/>
</dbReference>
<name>A0A2M8Q9R9_9CHLR</name>
<dbReference type="Pfam" id="PF00361">
    <property type="entry name" value="Proton_antipo_M"/>
    <property type="match status" value="1"/>
</dbReference>
<feature type="transmembrane region" description="Helical" evidence="8">
    <location>
        <begin position="439"/>
        <end position="460"/>
    </location>
</feature>
<feature type="transmembrane region" description="Helical" evidence="8">
    <location>
        <begin position="596"/>
        <end position="614"/>
    </location>
</feature>
<feature type="transmembrane region" description="Helical" evidence="8">
    <location>
        <begin position="227"/>
        <end position="245"/>
    </location>
</feature>
<dbReference type="Pfam" id="PF20501">
    <property type="entry name" value="MbhE"/>
    <property type="match status" value="1"/>
</dbReference>
<keyword evidence="5 8" id="KW-1133">Transmembrane helix</keyword>
<accession>A0A2M8Q9R9</accession>
<evidence type="ECO:0000313" key="13">
    <source>
        <dbReference type="EMBL" id="PJF46553.1"/>
    </source>
</evidence>
<evidence type="ECO:0000259" key="9">
    <source>
        <dbReference type="Pfam" id="PF00361"/>
    </source>
</evidence>
<reference evidence="13 14" key="1">
    <citation type="submission" date="2017-11" db="EMBL/GenBank/DDBJ databases">
        <title>Evolution of Phototrophy in the Chloroflexi Phylum Driven by Horizontal Gene Transfer.</title>
        <authorList>
            <person name="Ward L.M."/>
            <person name="Hemp J."/>
            <person name="Shih P.M."/>
            <person name="Mcglynn S.E."/>
            <person name="Fischer W."/>
        </authorList>
    </citation>
    <scope>NUCLEOTIDE SEQUENCE [LARGE SCALE GENOMIC DNA]</scope>
    <source>
        <strain evidence="13">JP3_7</strain>
    </source>
</reference>
<feature type="transmembrane region" description="Helical" evidence="8">
    <location>
        <begin position="685"/>
        <end position="705"/>
    </location>
</feature>
<feature type="domain" description="NADH:quinone oxidoreductase/Mrp antiporter transmembrane" evidence="9">
    <location>
        <begin position="5"/>
        <end position="222"/>
    </location>
</feature>
<dbReference type="InterPro" id="IPR046806">
    <property type="entry name" value="MrpA_C/MbhE"/>
</dbReference>
<comment type="subcellular location">
    <subcellularLocation>
        <location evidence="1">Cell membrane</location>
        <topology evidence="1">Multi-pass membrane protein</topology>
    </subcellularLocation>
    <subcellularLocation>
        <location evidence="7">Membrane</location>
        <topology evidence="7">Multi-pass membrane protein</topology>
    </subcellularLocation>
</comment>
<feature type="transmembrane region" description="Helical" evidence="8">
    <location>
        <begin position="25"/>
        <end position="51"/>
    </location>
</feature>
<feature type="transmembrane region" description="Helical" evidence="8">
    <location>
        <begin position="492"/>
        <end position="514"/>
    </location>
</feature>
<feature type="domain" description="Na+/H+ antiporter MnhB subunit-related protein" evidence="10">
    <location>
        <begin position="657"/>
        <end position="745"/>
    </location>
</feature>
<feature type="transmembrane region" description="Helical" evidence="8">
    <location>
        <begin position="336"/>
        <end position="356"/>
    </location>
</feature>
<feature type="non-terminal residue" evidence="13">
    <location>
        <position position="1"/>
    </location>
</feature>
<dbReference type="Pfam" id="PF04039">
    <property type="entry name" value="MnhB"/>
    <property type="match status" value="1"/>
</dbReference>
<feature type="transmembrane region" description="Helical" evidence="8">
    <location>
        <begin position="142"/>
        <end position="167"/>
    </location>
</feature>
<feature type="transmembrane region" description="Helical" evidence="8">
    <location>
        <begin position="399"/>
        <end position="419"/>
    </location>
</feature>
<keyword evidence="6 8" id="KW-0472">Membrane</keyword>
<feature type="transmembrane region" description="Helical" evidence="8">
    <location>
        <begin position="188"/>
        <end position="207"/>
    </location>
</feature>
<proteinExistence type="predicted"/>
<dbReference type="Pfam" id="PF13244">
    <property type="entry name" value="MbhD"/>
    <property type="match status" value="1"/>
</dbReference>
<evidence type="ECO:0000256" key="6">
    <source>
        <dbReference type="ARBA" id="ARBA00023136"/>
    </source>
</evidence>
<evidence type="ECO:0008006" key="15">
    <source>
        <dbReference type="Google" id="ProtNLM"/>
    </source>
</evidence>
<protein>
    <recommendedName>
        <fullName evidence="15">DUF4040 domain-containing protein</fullName>
    </recommendedName>
</protein>
<feature type="transmembrane region" description="Helical" evidence="8">
    <location>
        <begin position="467"/>
        <end position="486"/>
    </location>
</feature>
<dbReference type="GO" id="GO:0005886">
    <property type="term" value="C:plasma membrane"/>
    <property type="evidence" value="ECO:0007669"/>
    <property type="project" value="UniProtKB-SubCell"/>
</dbReference>
<organism evidence="13 14">
    <name type="scientific">Candidatus Thermofonsia Clade 3 bacterium</name>
    <dbReference type="NCBI Taxonomy" id="2364212"/>
    <lineage>
        <taxon>Bacteria</taxon>
        <taxon>Bacillati</taxon>
        <taxon>Chloroflexota</taxon>
        <taxon>Candidatus Thermofontia</taxon>
        <taxon>Candidatus Thermofonsia Clade 3</taxon>
    </lineage>
</organism>
<keyword evidence="3" id="KW-1003">Cell membrane</keyword>
<dbReference type="PANTHER" id="PTHR43373">
    <property type="entry name" value="NA(+)/H(+) ANTIPORTER SUBUNIT"/>
    <property type="match status" value="1"/>
</dbReference>
<feature type="non-terminal residue" evidence="13">
    <location>
        <position position="748"/>
    </location>
</feature>
<feature type="transmembrane region" description="Helical" evidence="8">
    <location>
        <begin position="658"/>
        <end position="679"/>
    </location>
</feature>
<evidence type="ECO:0000256" key="7">
    <source>
        <dbReference type="RuleBase" id="RU000320"/>
    </source>
</evidence>